<feature type="compositionally biased region" description="Pro residues" evidence="1">
    <location>
        <begin position="219"/>
        <end position="228"/>
    </location>
</feature>
<accession>A0ABT0IH16</accession>
<evidence type="ECO:0000313" key="5">
    <source>
        <dbReference type="EMBL" id="MCK8680623.1"/>
    </source>
</evidence>
<evidence type="ECO:0000259" key="4">
    <source>
        <dbReference type="Pfam" id="PF20611"/>
    </source>
</evidence>
<comment type="caution">
    <text evidence="5">The sequence shown here is derived from an EMBL/GenBank/DDBJ whole genome shotgun (WGS) entry which is preliminary data.</text>
</comment>
<reference evidence="5 6" key="1">
    <citation type="submission" date="2022-04" db="EMBL/GenBank/DDBJ databases">
        <title>Streptomyces sp. nov. LCR6-01 isolated from Lichen of Dirinaria sp.</title>
        <authorList>
            <person name="Kanchanasin P."/>
            <person name="Tanasupawat S."/>
            <person name="Phongsopitanun W."/>
        </authorList>
    </citation>
    <scope>NUCLEOTIDE SEQUENCE [LARGE SCALE GENOMIC DNA]</scope>
    <source>
        <strain evidence="5 6">LCR6-01</strain>
    </source>
</reference>
<feature type="domain" description="WxL" evidence="3">
    <location>
        <begin position="211"/>
        <end position="384"/>
    </location>
</feature>
<feature type="region of interest" description="Disordered" evidence="1">
    <location>
        <begin position="209"/>
        <end position="254"/>
    </location>
</feature>
<dbReference type="InterPro" id="IPR046542">
    <property type="entry name" value="DUF6801"/>
</dbReference>
<feature type="domain" description="DUF6801" evidence="4">
    <location>
        <begin position="44"/>
        <end position="204"/>
    </location>
</feature>
<keyword evidence="6" id="KW-1185">Reference proteome</keyword>
<organism evidence="5 6">
    <name type="scientific">Streptomyces lichenis</name>
    <dbReference type="NCBI Taxonomy" id="2306967"/>
    <lineage>
        <taxon>Bacteria</taxon>
        <taxon>Bacillati</taxon>
        <taxon>Actinomycetota</taxon>
        <taxon>Actinomycetes</taxon>
        <taxon>Kitasatosporales</taxon>
        <taxon>Streptomycetaceae</taxon>
        <taxon>Streptomyces</taxon>
    </lineage>
</organism>
<evidence type="ECO:0000313" key="6">
    <source>
        <dbReference type="Proteomes" id="UP001522868"/>
    </source>
</evidence>
<dbReference type="RefSeq" id="WP_248636439.1">
    <property type="nucleotide sequence ID" value="NZ_JALPTH010000029.1"/>
</dbReference>
<dbReference type="Proteomes" id="UP001522868">
    <property type="component" value="Unassembled WGS sequence"/>
</dbReference>
<name>A0ABT0IH16_9ACTN</name>
<feature type="signal peptide" evidence="2">
    <location>
        <begin position="1"/>
        <end position="36"/>
    </location>
</feature>
<keyword evidence="2" id="KW-0732">Signal</keyword>
<dbReference type="InterPro" id="IPR027994">
    <property type="entry name" value="WxL_dom"/>
</dbReference>
<evidence type="ECO:0000256" key="1">
    <source>
        <dbReference type="SAM" id="MobiDB-lite"/>
    </source>
</evidence>
<dbReference type="Pfam" id="PF13731">
    <property type="entry name" value="WxL"/>
    <property type="match status" value="1"/>
</dbReference>
<dbReference type="EMBL" id="JALPTH010000029">
    <property type="protein sequence ID" value="MCK8680623.1"/>
    <property type="molecule type" value="Genomic_DNA"/>
</dbReference>
<dbReference type="Pfam" id="PF20611">
    <property type="entry name" value="DUF6801"/>
    <property type="match status" value="1"/>
</dbReference>
<proteinExistence type="predicted"/>
<protein>
    <submittedName>
        <fullName evidence="5">WxL domain-containing protein</fullName>
    </submittedName>
</protein>
<sequence>MSTHRKRAARPVLAALATGGLFAGMLGLATASPAAADPVKLVQKYDCVFPLINNDPITATITADIPTSIEAGKPSPAFEVNTDTVVSARAAQGMGLVGGKSIEGQATADVTVFTPDGPLTGVKVENAVAKTAVPSPPAEFHVPAKGKAPSLTFNTPGSGRIEVNSIRLHHMTVRDANGKPIQLVSGQDTFDVECKLTSSDKVLAAFTVTKGGNTTDPTNPDPVNPKPPTGSSADQNLTATVKPGSGTGSLSMSQAGQDVALSAVEQGKGGTSSGKLQTVTVSDQRGGTKGWSLTGKVTDFTATGGGKIAASKLSWKPSCTPAPGSASNCAPGTAGPVGTTGATLASAPDGAATGGKFTVDGGLDLSVPADAAAGDYKAVLTLTLT</sequence>
<gene>
    <name evidence="5" type="ORF">M1O15_25155</name>
</gene>
<evidence type="ECO:0000256" key="2">
    <source>
        <dbReference type="SAM" id="SignalP"/>
    </source>
</evidence>
<evidence type="ECO:0000259" key="3">
    <source>
        <dbReference type="Pfam" id="PF13731"/>
    </source>
</evidence>
<feature type="chain" id="PRO_5046939268" evidence="2">
    <location>
        <begin position="37"/>
        <end position="385"/>
    </location>
</feature>